<keyword evidence="1" id="KW-1133">Transmembrane helix</keyword>
<keyword evidence="3" id="KW-1185">Reference proteome</keyword>
<feature type="transmembrane region" description="Helical" evidence="1">
    <location>
        <begin position="59"/>
        <end position="81"/>
    </location>
</feature>
<dbReference type="GO" id="GO:0008643">
    <property type="term" value="P:carbohydrate transport"/>
    <property type="evidence" value="ECO:0007669"/>
    <property type="project" value="InterPro"/>
</dbReference>
<feature type="transmembrane region" description="Helical" evidence="1">
    <location>
        <begin position="239"/>
        <end position="261"/>
    </location>
</feature>
<dbReference type="GO" id="GO:0005886">
    <property type="term" value="C:plasma membrane"/>
    <property type="evidence" value="ECO:0007669"/>
    <property type="project" value="TreeGrafter"/>
</dbReference>
<protein>
    <submittedName>
        <fullName evidence="2">GPH family glycoside/pentoside/hexuronide:cation symporter/probable glucitol transport protein GutA</fullName>
    </submittedName>
</protein>
<name>A0A7W5GCR6_9BACL</name>
<dbReference type="GO" id="GO:0006814">
    <property type="term" value="P:sodium ion transport"/>
    <property type="evidence" value="ECO:0007669"/>
    <property type="project" value="InterPro"/>
</dbReference>
<dbReference type="EMBL" id="JACHXW010000018">
    <property type="protein sequence ID" value="MBB3154703.1"/>
    <property type="molecule type" value="Genomic_DNA"/>
</dbReference>
<evidence type="ECO:0000313" key="3">
    <source>
        <dbReference type="Proteomes" id="UP000518605"/>
    </source>
</evidence>
<feature type="transmembrane region" description="Helical" evidence="1">
    <location>
        <begin position="313"/>
        <end position="331"/>
    </location>
</feature>
<feature type="transmembrane region" description="Helical" evidence="1">
    <location>
        <begin position="281"/>
        <end position="301"/>
    </location>
</feature>
<feature type="transmembrane region" description="Helical" evidence="1">
    <location>
        <begin position="124"/>
        <end position="143"/>
    </location>
</feature>
<dbReference type="PANTHER" id="PTHR11328:SF24">
    <property type="entry name" value="MAJOR FACILITATOR SUPERFAMILY (MFS) PROFILE DOMAIN-CONTAINING PROTEIN"/>
    <property type="match status" value="1"/>
</dbReference>
<feature type="transmembrane region" description="Helical" evidence="1">
    <location>
        <begin position="164"/>
        <end position="184"/>
    </location>
</feature>
<feature type="transmembrane region" description="Helical" evidence="1">
    <location>
        <begin position="422"/>
        <end position="445"/>
    </location>
</feature>
<feature type="transmembrane region" description="Helical" evidence="1">
    <location>
        <begin position="337"/>
        <end position="355"/>
    </location>
</feature>
<evidence type="ECO:0000256" key="1">
    <source>
        <dbReference type="SAM" id="Phobius"/>
    </source>
</evidence>
<organism evidence="2 3">
    <name type="scientific">Paenibacillus endophyticus</name>
    <dbReference type="NCBI Taxonomy" id="1294268"/>
    <lineage>
        <taxon>Bacteria</taxon>
        <taxon>Bacillati</taxon>
        <taxon>Bacillota</taxon>
        <taxon>Bacilli</taxon>
        <taxon>Bacillales</taxon>
        <taxon>Paenibacillaceae</taxon>
        <taxon>Paenibacillus</taxon>
    </lineage>
</organism>
<gene>
    <name evidence="2" type="ORF">FHS16_004785</name>
</gene>
<dbReference type="NCBIfam" id="TIGR00792">
    <property type="entry name" value="gph"/>
    <property type="match status" value="1"/>
</dbReference>
<proteinExistence type="predicted"/>
<feature type="transmembrane region" description="Helical" evidence="1">
    <location>
        <begin position="93"/>
        <end position="112"/>
    </location>
</feature>
<dbReference type="Proteomes" id="UP000518605">
    <property type="component" value="Unassembled WGS sequence"/>
</dbReference>
<keyword evidence="1" id="KW-0472">Membrane</keyword>
<dbReference type="GO" id="GO:0015293">
    <property type="term" value="F:symporter activity"/>
    <property type="evidence" value="ECO:0007669"/>
    <property type="project" value="InterPro"/>
</dbReference>
<evidence type="ECO:0000313" key="2">
    <source>
        <dbReference type="EMBL" id="MBB3154703.1"/>
    </source>
</evidence>
<dbReference type="InterPro" id="IPR036259">
    <property type="entry name" value="MFS_trans_sf"/>
</dbReference>
<keyword evidence="1" id="KW-0812">Transmembrane</keyword>
<dbReference type="AlphaFoldDB" id="A0A7W5GCR6"/>
<dbReference type="RefSeq" id="WP_183568630.1">
    <property type="nucleotide sequence ID" value="NZ_CBCSLB010000018.1"/>
</dbReference>
<dbReference type="SUPFAM" id="SSF103473">
    <property type="entry name" value="MFS general substrate transporter"/>
    <property type="match status" value="1"/>
</dbReference>
<reference evidence="2 3" key="1">
    <citation type="submission" date="2020-08" db="EMBL/GenBank/DDBJ databases">
        <title>Genomic Encyclopedia of Type Strains, Phase III (KMG-III): the genomes of soil and plant-associated and newly described type strains.</title>
        <authorList>
            <person name="Whitman W."/>
        </authorList>
    </citation>
    <scope>NUCLEOTIDE SEQUENCE [LARGE SCALE GENOMIC DNA]</scope>
    <source>
        <strain evidence="2 3">CECT 8234</strain>
    </source>
</reference>
<dbReference type="InterPro" id="IPR039672">
    <property type="entry name" value="MFS_2"/>
</dbReference>
<feature type="transmembrane region" description="Helical" evidence="1">
    <location>
        <begin position="388"/>
        <end position="410"/>
    </location>
</feature>
<sequence length="466" mass="50801">MAAAEVIGQKVDDDGERPRLTLSEKIGLVIGNAPNTFHYQMIQMYLLFFYTDFMKISPAFIAALFLISRIADALLAPIFGAMLDKITTPWGKYTPWFLILGVPFAIAGWLTFTVPDLSESGKMVYAVVTYAIYSLFASVITIPSQAVVPAVTKRIEERITIAQLGFLFILIGALIVQVGTVPLYKALGGGDDSKGFSIFMAAAAVITIVISIFQSVRVKERYLVAVKKDKKSPTFRQMFAATFSNKYAIILYVYLFSSAISSGIRSGVQIHFYKYFFNNEGLMAIIGIVVLIPTLFGVAFSQRVIRRFGLRNTVLAGVFINLITCPVFLFIPSGTTGLMMLIAVSVITSLIGGFASPAQGVMMPAAIDYTEWKSGLNLNAFMSSFNGFIQTFATALSGAIAAGALTVIGYVPDVVQSDGTLFGLKILIGVLPAVFGAFAICMVWFDLTEEKQSRISKELAERRRNA</sequence>
<dbReference type="PANTHER" id="PTHR11328">
    <property type="entry name" value="MAJOR FACILITATOR SUPERFAMILY DOMAIN-CONTAINING PROTEIN"/>
    <property type="match status" value="1"/>
</dbReference>
<comment type="caution">
    <text evidence="2">The sequence shown here is derived from an EMBL/GenBank/DDBJ whole genome shotgun (WGS) entry which is preliminary data.</text>
</comment>
<feature type="transmembrane region" description="Helical" evidence="1">
    <location>
        <begin position="196"/>
        <end position="218"/>
    </location>
</feature>
<dbReference type="CDD" id="cd17332">
    <property type="entry name" value="MFS_MelB_like"/>
    <property type="match status" value="1"/>
</dbReference>
<dbReference type="InterPro" id="IPR001927">
    <property type="entry name" value="Na/Gal_symport"/>
</dbReference>
<dbReference type="Pfam" id="PF13347">
    <property type="entry name" value="MFS_2"/>
    <property type="match status" value="1"/>
</dbReference>
<accession>A0A7W5GCR6</accession>
<dbReference type="Gene3D" id="1.20.1250.20">
    <property type="entry name" value="MFS general substrate transporter like domains"/>
    <property type="match status" value="2"/>
</dbReference>